<dbReference type="SMART" id="SM00506">
    <property type="entry name" value="A1pp"/>
    <property type="match status" value="1"/>
</dbReference>
<keyword evidence="4" id="KW-1185">Reference proteome</keyword>
<feature type="region of interest" description="Disordered" evidence="1">
    <location>
        <begin position="247"/>
        <end position="361"/>
    </location>
</feature>
<protein>
    <recommendedName>
        <fullName evidence="2">Macro domain-containing protein</fullName>
    </recommendedName>
</protein>
<dbReference type="InterPro" id="IPR002589">
    <property type="entry name" value="Macro_dom"/>
</dbReference>
<dbReference type="PANTHER" id="PTHR11106">
    <property type="entry name" value="GANGLIOSIDE INDUCED DIFFERENTIATION ASSOCIATED PROTEIN 2-RELATED"/>
    <property type="match status" value="1"/>
</dbReference>
<reference evidence="3 4" key="1">
    <citation type="submission" date="2024-09" db="EMBL/GenBank/DDBJ databases">
        <title>Rethinking Asexuality: The Enigmatic Case of Functional Sexual Genes in Lepraria (Stereocaulaceae).</title>
        <authorList>
            <person name="Doellman M."/>
            <person name="Sun Y."/>
            <person name="Barcenas-Pena A."/>
            <person name="Lumbsch H.T."/>
            <person name="Grewe F."/>
        </authorList>
    </citation>
    <scope>NUCLEOTIDE SEQUENCE [LARGE SCALE GENOMIC DNA]</scope>
    <source>
        <strain evidence="3 4">Grewe 0041</strain>
    </source>
</reference>
<dbReference type="PANTHER" id="PTHR11106:SF27">
    <property type="entry name" value="MACRO DOMAIN-CONTAINING PROTEIN"/>
    <property type="match status" value="1"/>
</dbReference>
<dbReference type="Pfam" id="PF01661">
    <property type="entry name" value="Macro"/>
    <property type="match status" value="1"/>
</dbReference>
<dbReference type="SUPFAM" id="SSF52949">
    <property type="entry name" value="Macro domain-like"/>
    <property type="match status" value="1"/>
</dbReference>
<dbReference type="InterPro" id="IPR043472">
    <property type="entry name" value="Macro_dom-like"/>
</dbReference>
<feature type="compositionally biased region" description="Basic and acidic residues" evidence="1">
    <location>
        <begin position="329"/>
        <end position="342"/>
    </location>
</feature>
<gene>
    <name evidence="3" type="ORF">ABVK25_011459</name>
</gene>
<comment type="caution">
    <text evidence="3">The sequence shown here is derived from an EMBL/GenBank/DDBJ whole genome shotgun (WGS) entry which is preliminary data.</text>
</comment>
<dbReference type="Proteomes" id="UP001590951">
    <property type="component" value="Unassembled WGS sequence"/>
</dbReference>
<evidence type="ECO:0000313" key="3">
    <source>
        <dbReference type="EMBL" id="KAL2047530.1"/>
    </source>
</evidence>
<organism evidence="3 4">
    <name type="scientific">Lepraria finkii</name>
    <dbReference type="NCBI Taxonomy" id="1340010"/>
    <lineage>
        <taxon>Eukaryota</taxon>
        <taxon>Fungi</taxon>
        <taxon>Dikarya</taxon>
        <taxon>Ascomycota</taxon>
        <taxon>Pezizomycotina</taxon>
        <taxon>Lecanoromycetes</taxon>
        <taxon>OSLEUM clade</taxon>
        <taxon>Lecanoromycetidae</taxon>
        <taxon>Lecanorales</taxon>
        <taxon>Lecanorineae</taxon>
        <taxon>Stereocaulaceae</taxon>
        <taxon>Lepraria</taxon>
    </lineage>
</organism>
<evidence type="ECO:0000256" key="1">
    <source>
        <dbReference type="SAM" id="MobiDB-lite"/>
    </source>
</evidence>
<dbReference type="EMBL" id="JBHFEH010000098">
    <property type="protein sequence ID" value="KAL2047530.1"/>
    <property type="molecule type" value="Genomic_DNA"/>
</dbReference>
<feature type="compositionally biased region" description="Basic and acidic residues" evidence="1">
    <location>
        <begin position="264"/>
        <end position="273"/>
    </location>
</feature>
<feature type="compositionally biased region" description="Basic and acidic residues" evidence="1">
    <location>
        <begin position="351"/>
        <end position="361"/>
    </location>
</feature>
<evidence type="ECO:0000259" key="2">
    <source>
        <dbReference type="PROSITE" id="PS51154"/>
    </source>
</evidence>
<dbReference type="PROSITE" id="PS51154">
    <property type="entry name" value="MACRO"/>
    <property type="match status" value="1"/>
</dbReference>
<name>A0ABR4APX7_9LECA</name>
<dbReference type="CDD" id="cd02908">
    <property type="entry name" value="Macro_OAADPr_deacetylase"/>
    <property type="match status" value="1"/>
</dbReference>
<dbReference type="Gene3D" id="3.40.220.10">
    <property type="entry name" value="Leucine Aminopeptidase, subunit E, domain 1"/>
    <property type="match status" value="1"/>
</dbReference>
<accession>A0ABR4APX7</accession>
<feature type="compositionally biased region" description="Basic and acidic residues" evidence="1">
    <location>
        <begin position="298"/>
        <end position="322"/>
    </location>
</feature>
<feature type="domain" description="Macro" evidence="2">
    <location>
        <begin position="59"/>
        <end position="247"/>
    </location>
</feature>
<proteinExistence type="predicted"/>
<evidence type="ECO:0000313" key="4">
    <source>
        <dbReference type="Proteomes" id="UP001590951"/>
    </source>
</evidence>
<sequence length="361" mass="38882">MRGLQLRSSAICHQRFFNSRLSAPHIKMSTPVPLSNIPTISDLYKDGQLQPSSHKSTDSSLLASSSILNSKVSLIRTSITTLATTSIVNAANNSLLGGGGVDGAIHSAAGPSLYDECKTLGGCDTGSAKITSGHELPCSYIIHAVGPIYYRAGKVSAEHPAELLRSCYKTSLDLAAEKGGSIAFSCLSTGVYGYPSGEAAEVAGKEVRRWLEEDGKRKDGERLDRVVFCCFERKDERAYEEWLPKIFPPTSEELPPNEQPTEAVEDHTSKAVSKDTTASEPLSKLKPESEAVDEGWEPVEKPSDTASEKTTDISEEGEKVEAPDLDGSDGEKVEKSEPKDVLEEGAVSEKVVPEHTIGKDW</sequence>